<dbReference type="Proteomes" id="UP001056120">
    <property type="component" value="Linkage Group LG11"/>
</dbReference>
<keyword evidence="2" id="KW-1185">Reference proteome</keyword>
<protein>
    <submittedName>
        <fullName evidence="1">Uncharacterized protein</fullName>
    </submittedName>
</protein>
<reference evidence="1 2" key="2">
    <citation type="journal article" date="2022" name="Mol. Ecol. Resour.">
        <title>The genomes of chicory, endive, great burdock and yacon provide insights into Asteraceae paleo-polyploidization history and plant inulin production.</title>
        <authorList>
            <person name="Fan W."/>
            <person name="Wang S."/>
            <person name="Wang H."/>
            <person name="Wang A."/>
            <person name="Jiang F."/>
            <person name="Liu H."/>
            <person name="Zhao H."/>
            <person name="Xu D."/>
            <person name="Zhang Y."/>
        </authorList>
    </citation>
    <scope>NUCLEOTIDE SEQUENCE [LARGE SCALE GENOMIC DNA]</scope>
    <source>
        <strain evidence="2">cv. Yunnan</strain>
        <tissue evidence="1">Leaves</tissue>
    </source>
</reference>
<name>A0ACB9HXW0_9ASTR</name>
<organism evidence="1 2">
    <name type="scientific">Smallanthus sonchifolius</name>
    <dbReference type="NCBI Taxonomy" id="185202"/>
    <lineage>
        <taxon>Eukaryota</taxon>
        <taxon>Viridiplantae</taxon>
        <taxon>Streptophyta</taxon>
        <taxon>Embryophyta</taxon>
        <taxon>Tracheophyta</taxon>
        <taxon>Spermatophyta</taxon>
        <taxon>Magnoliopsida</taxon>
        <taxon>eudicotyledons</taxon>
        <taxon>Gunneridae</taxon>
        <taxon>Pentapetalae</taxon>
        <taxon>asterids</taxon>
        <taxon>campanulids</taxon>
        <taxon>Asterales</taxon>
        <taxon>Asteraceae</taxon>
        <taxon>Asteroideae</taxon>
        <taxon>Heliantheae alliance</taxon>
        <taxon>Millerieae</taxon>
        <taxon>Smallanthus</taxon>
    </lineage>
</organism>
<proteinExistence type="predicted"/>
<reference evidence="2" key="1">
    <citation type="journal article" date="2022" name="Mol. Ecol. Resour.">
        <title>The genomes of chicory, endive, great burdock and yacon provide insights into Asteraceae palaeo-polyploidization history and plant inulin production.</title>
        <authorList>
            <person name="Fan W."/>
            <person name="Wang S."/>
            <person name="Wang H."/>
            <person name="Wang A."/>
            <person name="Jiang F."/>
            <person name="Liu H."/>
            <person name="Zhao H."/>
            <person name="Xu D."/>
            <person name="Zhang Y."/>
        </authorList>
    </citation>
    <scope>NUCLEOTIDE SEQUENCE [LARGE SCALE GENOMIC DNA]</scope>
    <source>
        <strain evidence="2">cv. Yunnan</strain>
    </source>
</reference>
<sequence>MGANSSLLTQESSDGSSHLAKLKLGDILESCVALVLSYSDPLEICKFARLNRALRATFSANFIWDAKLPSNFNHLEFWLDKRTRRLCISIASKALTTSRIDDL</sequence>
<gene>
    <name evidence="1" type="ORF">L1987_35456</name>
</gene>
<dbReference type="EMBL" id="CM042028">
    <property type="protein sequence ID" value="KAI3800146.1"/>
    <property type="molecule type" value="Genomic_DNA"/>
</dbReference>
<comment type="caution">
    <text evidence="1">The sequence shown here is derived from an EMBL/GenBank/DDBJ whole genome shotgun (WGS) entry which is preliminary data.</text>
</comment>
<evidence type="ECO:0000313" key="2">
    <source>
        <dbReference type="Proteomes" id="UP001056120"/>
    </source>
</evidence>
<evidence type="ECO:0000313" key="1">
    <source>
        <dbReference type="EMBL" id="KAI3800146.1"/>
    </source>
</evidence>
<accession>A0ACB9HXW0</accession>